<feature type="compositionally biased region" description="Acidic residues" evidence="1">
    <location>
        <begin position="232"/>
        <end position="264"/>
    </location>
</feature>
<dbReference type="InParanoid" id="S8F5Z9"/>
<evidence type="ECO:0000313" key="2">
    <source>
        <dbReference type="EMBL" id="EPS97125.1"/>
    </source>
</evidence>
<proteinExistence type="predicted"/>
<reference evidence="2 3" key="1">
    <citation type="journal article" date="2012" name="Science">
        <title>The Paleozoic origin of enzymatic lignin decomposition reconstructed from 31 fungal genomes.</title>
        <authorList>
            <person name="Floudas D."/>
            <person name="Binder M."/>
            <person name="Riley R."/>
            <person name="Barry K."/>
            <person name="Blanchette R.A."/>
            <person name="Henrissat B."/>
            <person name="Martinez A.T."/>
            <person name="Otillar R."/>
            <person name="Spatafora J.W."/>
            <person name="Yadav J.S."/>
            <person name="Aerts A."/>
            <person name="Benoit I."/>
            <person name="Boyd A."/>
            <person name="Carlson A."/>
            <person name="Copeland A."/>
            <person name="Coutinho P.M."/>
            <person name="de Vries R.P."/>
            <person name="Ferreira P."/>
            <person name="Findley K."/>
            <person name="Foster B."/>
            <person name="Gaskell J."/>
            <person name="Glotzer D."/>
            <person name="Gorecki P."/>
            <person name="Heitman J."/>
            <person name="Hesse C."/>
            <person name="Hori C."/>
            <person name="Igarashi K."/>
            <person name="Jurgens J.A."/>
            <person name="Kallen N."/>
            <person name="Kersten P."/>
            <person name="Kohler A."/>
            <person name="Kuees U."/>
            <person name="Kumar T.K.A."/>
            <person name="Kuo A."/>
            <person name="LaButti K."/>
            <person name="Larrondo L.F."/>
            <person name="Lindquist E."/>
            <person name="Ling A."/>
            <person name="Lombard V."/>
            <person name="Lucas S."/>
            <person name="Lundell T."/>
            <person name="Martin R."/>
            <person name="McLaughlin D.J."/>
            <person name="Morgenstern I."/>
            <person name="Morin E."/>
            <person name="Murat C."/>
            <person name="Nagy L.G."/>
            <person name="Nolan M."/>
            <person name="Ohm R.A."/>
            <person name="Patyshakuliyeva A."/>
            <person name="Rokas A."/>
            <person name="Ruiz-Duenas F.J."/>
            <person name="Sabat G."/>
            <person name="Salamov A."/>
            <person name="Samejima M."/>
            <person name="Schmutz J."/>
            <person name="Slot J.C."/>
            <person name="St John F."/>
            <person name="Stenlid J."/>
            <person name="Sun H."/>
            <person name="Sun S."/>
            <person name="Syed K."/>
            <person name="Tsang A."/>
            <person name="Wiebenga A."/>
            <person name="Young D."/>
            <person name="Pisabarro A."/>
            <person name="Eastwood D.C."/>
            <person name="Martin F."/>
            <person name="Cullen D."/>
            <person name="Grigoriev I.V."/>
            <person name="Hibbett D.S."/>
        </authorList>
    </citation>
    <scope>NUCLEOTIDE SEQUENCE</scope>
    <source>
        <strain evidence="3">FP-58527</strain>
    </source>
</reference>
<name>S8F5Z9_FOMSC</name>
<dbReference type="EMBL" id="KE504179">
    <property type="protein sequence ID" value="EPS97125.1"/>
    <property type="molecule type" value="Genomic_DNA"/>
</dbReference>
<organism evidence="2 3">
    <name type="scientific">Fomitopsis schrenkii</name>
    <name type="common">Brown rot fungus</name>
    <dbReference type="NCBI Taxonomy" id="2126942"/>
    <lineage>
        <taxon>Eukaryota</taxon>
        <taxon>Fungi</taxon>
        <taxon>Dikarya</taxon>
        <taxon>Basidiomycota</taxon>
        <taxon>Agaricomycotina</taxon>
        <taxon>Agaricomycetes</taxon>
        <taxon>Polyporales</taxon>
        <taxon>Fomitopsis</taxon>
    </lineage>
</organism>
<keyword evidence="3" id="KW-1185">Reference proteome</keyword>
<evidence type="ECO:0000256" key="1">
    <source>
        <dbReference type="SAM" id="MobiDB-lite"/>
    </source>
</evidence>
<dbReference type="Proteomes" id="UP000015241">
    <property type="component" value="Unassembled WGS sequence"/>
</dbReference>
<dbReference type="AlphaFoldDB" id="S8F5Z9"/>
<feature type="region of interest" description="Disordered" evidence="1">
    <location>
        <begin position="214"/>
        <end position="334"/>
    </location>
</feature>
<dbReference type="eggNOG" id="ENOG502S81Q">
    <property type="taxonomic scope" value="Eukaryota"/>
</dbReference>
<dbReference type="STRING" id="743788.S8F5Z9"/>
<accession>S8F5Z9</accession>
<sequence length="334" mass="36705">MGGTGEDLVLNYSGSWVHHSVVWTTTCFIRDLVSTHHSSSQKPPLIKAIKLGQHLDALACCTGLSTVKLEVGLDEECSWQGLVTALYETLSHLSSPVIRTLQVVIEIQESSAWAQPESEFSVIDLQPMHDLSKLPLFDSLQRAGIDVWHREPRLTSDAVLTGDEMERRICLILKPWDRRGILKVERLRDELTYEQIKELELEPERTRAREARGLKELWSEASPEGTSRSSWDESEDSGDESGDSEDESGNSEDESENLGDETEDSGDKTEYSGEESEDSGEESEGPGDESGDSEGESEDSTGEGEDSGSEGEESGEGSEDSEDEIEDSGDGSEV</sequence>
<gene>
    <name evidence="2" type="ORF">FOMPIDRAFT_1052674</name>
</gene>
<evidence type="ECO:0000313" key="3">
    <source>
        <dbReference type="Proteomes" id="UP000015241"/>
    </source>
</evidence>
<feature type="compositionally biased region" description="Acidic residues" evidence="1">
    <location>
        <begin position="272"/>
        <end position="334"/>
    </location>
</feature>
<dbReference type="HOGENOM" id="CLU_831663_0_0_1"/>
<protein>
    <submittedName>
        <fullName evidence="2">Uncharacterized protein</fullName>
    </submittedName>
</protein>